<dbReference type="Proteomes" id="UP000249754">
    <property type="component" value="Unassembled WGS sequence"/>
</dbReference>
<dbReference type="AlphaFoldDB" id="A0A327SJI5"/>
<accession>A0A327SJI5</accession>
<organism evidence="2 3">
    <name type="scientific">Pedobacter cryoconitis</name>
    <dbReference type="NCBI Taxonomy" id="188932"/>
    <lineage>
        <taxon>Bacteria</taxon>
        <taxon>Pseudomonadati</taxon>
        <taxon>Bacteroidota</taxon>
        <taxon>Sphingobacteriia</taxon>
        <taxon>Sphingobacteriales</taxon>
        <taxon>Sphingobacteriaceae</taxon>
        <taxon>Pedobacter</taxon>
    </lineage>
</organism>
<evidence type="ECO:0000313" key="2">
    <source>
        <dbReference type="EMBL" id="RAJ28888.1"/>
    </source>
</evidence>
<reference evidence="2 3" key="1">
    <citation type="submission" date="2018-06" db="EMBL/GenBank/DDBJ databases">
        <title>Genomic Encyclopedia of Archaeal and Bacterial Type Strains, Phase II (KMG-II): from individual species to whole genera.</title>
        <authorList>
            <person name="Goeker M."/>
        </authorList>
    </citation>
    <scope>NUCLEOTIDE SEQUENCE [LARGE SCALE GENOMIC DNA]</scope>
    <source>
        <strain evidence="2 3">DSM 14825</strain>
    </source>
</reference>
<dbReference type="EMBL" id="QLLR01000016">
    <property type="protein sequence ID" value="RAJ28888.1"/>
    <property type="molecule type" value="Genomic_DNA"/>
</dbReference>
<feature type="domain" description="DUF551" evidence="1">
    <location>
        <begin position="42"/>
        <end position="104"/>
    </location>
</feature>
<evidence type="ECO:0000259" key="1">
    <source>
        <dbReference type="Pfam" id="PF04448"/>
    </source>
</evidence>
<evidence type="ECO:0000313" key="3">
    <source>
        <dbReference type="Proteomes" id="UP000249754"/>
    </source>
</evidence>
<dbReference type="RefSeq" id="WP_111634597.1">
    <property type="nucleotide sequence ID" value="NZ_QLLR01000016.1"/>
</dbReference>
<protein>
    <submittedName>
        <fullName evidence="2">Uncharacterized protein DUF551</fullName>
    </submittedName>
</protein>
<sequence>MITEKQINRAAEEYIPVHKQVKDCGFHYVMGMKKAIELLQPEWIKVTERLPDIFRDVIVCHISDKWQGTMFHNGERWVNSLDHDAWPNKPTHWTEPLELPEPPKTDKHV</sequence>
<gene>
    <name evidence="2" type="ORF">LY11_03162</name>
</gene>
<comment type="caution">
    <text evidence="2">The sequence shown here is derived from an EMBL/GenBank/DDBJ whole genome shotgun (WGS) entry which is preliminary data.</text>
</comment>
<proteinExistence type="predicted"/>
<dbReference type="InterPro" id="IPR007539">
    <property type="entry name" value="DUF551"/>
</dbReference>
<name>A0A327SJI5_9SPHI</name>
<dbReference type="Pfam" id="PF04448">
    <property type="entry name" value="DUF551"/>
    <property type="match status" value="1"/>
</dbReference>